<dbReference type="EMBL" id="RCDD01000003">
    <property type="protein sequence ID" value="RLK58356.1"/>
    <property type="molecule type" value="Genomic_DNA"/>
</dbReference>
<name>A0A421B241_9PSEU</name>
<comment type="caution">
    <text evidence="1">The sequence shown here is derived from an EMBL/GenBank/DDBJ whole genome shotgun (WGS) entry which is preliminary data.</text>
</comment>
<evidence type="ECO:0000313" key="2">
    <source>
        <dbReference type="Proteomes" id="UP000282454"/>
    </source>
</evidence>
<reference evidence="1 2" key="1">
    <citation type="submission" date="2018-10" db="EMBL/GenBank/DDBJ databases">
        <title>Genomic Encyclopedia of Archaeal and Bacterial Type Strains, Phase II (KMG-II): from individual species to whole genera.</title>
        <authorList>
            <person name="Goeker M."/>
        </authorList>
    </citation>
    <scope>NUCLEOTIDE SEQUENCE [LARGE SCALE GENOMIC DNA]</scope>
    <source>
        <strain evidence="1 2">DSM 45657</strain>
    </source>
</reference>
<protein>
    <submittedName>
        <fullName evidence="1">Uncharacterized protein</fullName>
    </submittedName>
</protein>
<evidence type="ECO:0000313" key="1">
    <source>
        <dbReference type="EMBL" id="RLK58356.1"/>
    </source>
</evidence>
<proteinExistence type="predicted"/>
<gene>
    <name evidence="1" type="ORF">CLV68_4454</name>
</gene>
<dbReference type="RefSeq" id="WP_170224517.1">
    <property type="nucleotide sequence ID" value="NZ_RCDD01000003.1"/>
</dbReference>
<organism evidence="1 2">
    <name type="scientific">Actinokineospora cianjurensis</name>
    <dbReference type="NCBI Taxonomy" id="585224"/>
    <lineage>
        <taxon>Bacteria</taxon>
        <taxon>Bacillati</taxon>
        <taxon>Actinomycetota</taxon>
        <taxon>Actinomycetes</taxon>
        <taxon>Pseudonocardiales</taxon>
        <taxon>Pseudonocardiaceae</taxon>
        <taxon>Actinokineospora</taxon>
    </lineage>
</organism>
<dbReference type="AlphaFoldDB" id="A0A421B241"/>
<accession>A0A421B241</accession>
<dbReference type="Proteomes" id="UP000282454">
    <property type="component" value="Unassembled WGS sequence"/>
</dbReference>
<sequence length="47" mass="5482">MVIGQHAYGYADRQGDEAQQTMEKWHRLAFRCDGECHAARPRPHEVE</sequence>
<keyword evidence="2" id="KW-1185">Reference proteome</keyword>